<dbReference type="RefSeq" id="WP_043101936.1">
    <property type="nucleotide sequence ID" value="NZ_JACHET010000001.1"/>
</dbReference>
<reference evidence="9 11" key="1">
    <citation type="submission" date="2014-09" db="EMBL/GenBank/DDBJ databases">
        <title>Xanthomonadaceae 3.5X direct submission.</title>
        <authorList>
            <person name="Fang T."/>
            <person name="Wang H."/>
        </authorList>
    </citation>
    <scope>NUCLEOTIDE SEQUENCE [LARGE SCALE GENOMIC DNA]</scope>
    <source>
        <strain evidence="9 11">3.5X</strain>
    </source>
</reference>
<reference evidence="10 12" key="2">
    <citation type="submission" date="2020-08" db="EMBL/GenBank/DDBJ databases">
        <title>Genomic Encyclopedia of Type Strains, Phase IV (KMG-IV): sequencing the most valuable type-strain genomes for metagenomic binning, comparative biology and taxonomic classification.</title>
        <authorList>
            <person name="Goeker M."/>
        </authorList>
    </citation>
    <scope>NUCLEOTIDE SEQUENCE [LARGE SCALE GENOMIC DNA]</scope>
    <source>
        <strain evidence="10 12">DSM 107085</strain>
    </source>
</reference>
<organism evidence="9 11">
    <name type="scientific">Oleiagrimonas soli</name>
    <dbReference type="NCBI Taxonomy" id="1543381"/>
    <lineage>
        <taxon>Bacteria</taxon>
        <taxon>Pseudomonadati</taxon>
        <taxon>Pseudomonadota</taxon>
        <taxon>Gammaproteobacteria</taxon>
        <taxon>Lysobacterales</taxon>
        <taxon>Rhodanobacteraceae</taxon>
        <taxon>Oleiagrimonas</taxon>
    </lineage>
</organism>
<evidence type="ECO:0000256" key="6">
    <source>
        <dbReference type="ARBA" id="ARBA00022679"/>
    </source>
</evidence>
<comment type="function">
    <text evidence="1 8">Specifically methylates the guanine in position 966 of 16S rRNA in the assembled 30S particle.</text>
</comment>
<keyword evidence="11" id="KW-1185">Reference proteome</keyword>
<keyword evidence="5 8" id="KW-0489">Methyltransferase</keyword>
<evidence type="ECO:0000256" key="1">
    <source>
        <dbReference type="ARBA" id="ARBA00002649"/>
    </source>
</evidence>
<dbReference type="Pfam" id="PF03602">
    <property type="entry name" value="Cons_hypoth95"/>
    <property type="match status" value="1"/>
</dbReference>
<evidence type="ECO:0000256" key="7">
    <source>
        <dbReference type="ARBA" id="ARBA00048326"/>
    </source>
</evidence>
<evidence type="ECO:0000256" key="8">
    <source>
        <dbReference type="PIRNR" id="PIRNR004553"/>
    </source>
</evidence>
<comment type="similarity">
    <text evidence="2 8">Belongs to the methyltransferase superfamily. RsmD family.</text>
</comment>
<protein>
    <recommendedName>
        <fullName evidence="4 8">Ribosomal RNA small subunit methyltransferase D</fullName>
        <ecNumber evidence="3 8">2.1.1.171</ecNumber>
    </recommendedName>
</protein>
<evidence type="ECO:0000313" key="10">
    <source>
        <dbReference type="EMBL" id="MBB6185615.1"/>
    </source>
</evidence>
<dbReference type="PROSITE" id="PS00092">
    <property type="entry name" value="N6_MTASE"/>
    <property type="match status" value="1"/>
</dbReference>
<name>A0A099CU48_9GAMM</name>
<dbReference type="Gene3D" id="3.40.50.150">
    <property type="entry name" value="Vaccinia Virus protein VP39"/>
    <property type="match status" value="1"/>
</dbReference>
<accession>A0A099CU48</accession>
<dbReference type="GO" id="GO:0003676">
    <property type="term" value="F:nucleic acid binding"/>
    <property type="evidence" value="ECO:0007669"/>
    <property type="project" value="InterPro"/>
</dbReference>
<gene>
    <name evidence="10" type="ORF">HNQ86_002960</name>
    <name evidence="9" type="ORF">LF63_0111425</name>
</gene>
<proteinExistence type="inferred from homology"/>
<evidence type="ECO:0000256" key="4">
    <source>
        <dbReference type="ARBA" id="ARBA00013682"/>
    </source>
</evidence>
<dbReference type="NCBIfam" id="TIGR00095">
    <property type="entry name" value="16S rRNA (guanine(966)-N(2))-methyltransferase RsmD"/>
    <property type="match status" value="1"/>
</dbReference>
<evidence type="ECO:0000256" key="2">
    <source>
        <dbReference type="ARBA" id="ARBA00005269"/>
    </source>
</evidence>
<dbReference type="InterPro" id="IPR002052">
    <property type="entry name" value="DNA_methylase_N6_adenine_CS"/>
</dbReference>
<dbReference type="PIRSF" id="PIRSF004553">
    <property type="entry name" value="CHP00095"/>
    <property type="match status" value="1"/>
</dbReference>
<dbReference type="InterPro" id="IPR004398">
    <property type="entry name" value="RNA_MeTrfase_RsmD"/>
</dbReference>
<dbReference type="CDD" id="cd02440">
    <property type="entry name" value="AdoMet_MTases"/>
    <property type="match status" value="1"/>
</dbReference>
<dbReference type="EMBL" id="JROI01000013">
    <property type="protein sequence ID" value="KGI77211.1"/>
    <property type="molecule type" value="Genomic_DNA"/>
</dbReference>
<sequence length="195" mass="20957">MKRKTGGSTGQVRILGGSLRGSLLRVADLPGLRPTPSRVRETLFNWLQPTIAGARCLDLFAGTGALGMEALSRGAAQTTFVERDVAAASALRANLERLQQTGGTVHRADALTYLAGEARPFDVVFLDPPFADDAWSDVAARLDAGGWLAAGAIIHVESPAERVPVLPSSWQLHRERRAGQVRHALYRRAEGDPLN</sequence>
<dbReference type="Proteomes" id="UP000029708">
    <property type="component" value="Unassembled WGS sequence"/>
</dbReference>
<dbReference type="AlphaFoldDB" id="A0A099CU48"/>
<keyword evidence="6 8" id="KW-0808">Transferase</keyword>
<evidence type="ECO:0000313" key="12">
    <source>
        <dbReference type="Proteomes" id="UP000560000"/>
    </source>
</evidence>
<dbReference type="InterPro" id="IPR029063">
    <property type="entry name" value="SAM-dependent_MTases_sf"/>
</dbReference>
<dbReference type="HOGENOM" id="CLU_075826_2_2_6"/>
<dbReference type="EC" id="2.1.1.171" evidence="3 8"/>
<dbReference type="PANTHER" id="PTHR43542:SF1">
    <property type="entry name" value="METHYLTRANSFERASE"/>
    <property type="match status" value="1"/>
</dbReference>
<evidence type="ECO:0000313" key="9">
    <source>
        <dbReference type="EMBL" id="KGI77211.1"/>
    </source>
</evidence>
<dbReference type="EMBL" id="JACHET010000001">
    <property type="protein sequence ID" value="MBB6185615.1"/>
    <property type="molecule type" value="Genomic_DNA"/>
</dbReference>
<evidence type="ECO:0000256" key="5">
    <source>
        <dbReference type="ARBA" id="ARBA00022603"/>
    </source>
</evidence>
<evidence type="ECO:0000256" key="3">
    <source>
        <dbReference type="ARBA" id="ARBA00012141"/>
    </source>
</evidence>
<dbReference type="OrthoDB" id="9803017at2"/>
<dbReference type="PANTHER" id="PTHR43542">
    <property type="entry name" value="METHYLTRANSFERASE"/>
    <property type="match status" value="1"/>
</dbReference>
<dbReference type="SUPFAM" id="SSF53335">
    <property type="entry name" value="S-adenosyl-L-methionine-dependent methyltransferases"/>
    <property type="match status" value="1"/>
</dbReference>
<keyword evidence="8" id="KW-0698">rRNA processing</keyword>
<keyword evidence="8" id="KW-0949">S-adenosyl-L-methionine</keyword>
<comment type="catalytic activity">
    <reaction evidence="7 8">
        <text>guanosine(966) in 16S rRNA + S-adenosyl-L-methionine = N(2)-methylguanosine(966) in 16S rRNA + S-adenosyl-L-homocysteine + H(+)</text>
        <dbReference type="Rhea" id="RHEA:23548"/>
        <dbReference type="Rhea" id="RHEA-COMP:10211"/>
        <dbReference type="Rhea" id="RHEA-COMP:10212"/>
        <dbReference type="ChEBI" id="CHEBI:15378"/>
        <dbReference type="ChEBI" id="CHEBI:57856"/>
        <dbReference type="ChEBI" id="CHEBI:59789"/>
        <dbReference type="ChEBI" id="CHEBI:74269"/>
        <dbReference type="ChEBI" id="CHEBI:74481"/>
        <dbReference type="EC" id="2.1.1.171"/>
    </reaction>
</comment>
<comment type="caution">
    <text evidence="9">The sequence shown here is derived from an EMBL/GenBank/DDBJ whole genome shotgun (WGS) entry which is preliminary data.</text>
</comment>
<dbReference type="GO" id="GO:0052913">
    <property type="term" value="F:16S rRNA (guanine(966)-N(2))-methyltransferase activity"/>
    <property type="evidence" value="ECO:0007669"/>
    <property type="project" value="UniProtKB-EC"/>
</dbReference>
<evidence type="ECO:0000313" key="11">
    <source>
        <dbReference type="Proteomes" id="UP000029708"/>
    </source>
</evidence>
<dbReference type="STRING" id="1543381.LF63_0111425"/>
<dbReference type="Proteomes" id="UP000560000">
    <property type="component" value="Unassembled WGS sequence"/>
</dbReference>